<sequence>MRRARLDFAREVLTWTSQARSHWRLSMCEKSERAGRVLIYAAYGVIGTADFQLP</sequence>
<dbReference type="AlphaFoldDB" id="A0A7X3MLG9"/>
<dbReference type="RefSeq" id="WP_159755453.1">
    <property type="nucleotide sequence ID" value="NZ_WUQX01000001.1"/>
</dbReference>
<organism evidence="1 2">
    <name type="scientific">Sporofaciens musculi</name>
    <dbReference type="NCBI Taxonomy" id="2681861"/>
    <lineage>
        <taxon>Bacteria</taxon>
        <taxon>Bacillati</taxon>
        <taxon>Bacillota</taxon>
        <taxon>Clostridia</taxon>
        <taxon>Lachnospirales</taxon>
        <taxon>Lachnospiraceae</taxon>
        <taxon>Sporofaciens</taxon>
    </lineage>
</organism>
<dbReference type="EMBL" id="WUQX01000001">
    <property type="protein sequence ID" value="MXP78606.1"/>
    <property type="molecule type" value="Genomic_DNA"/>
</dbReference>
<keyword evidence="2" id="KW-1185">Reference proteome</keyword>
<dbReference type="Proteomes" id="UP000460412">
    <property type="component" value="Unassembled WGS sequence"/>
</dbReference>
<reference evidence="1 2" key="1">
    <citation type="submission" date="2019-12" db="EMBL/GenBank/DDBJ databases">
        <title>Sporaefaciens musculi gen. nov., sp. nov., a novel bacterium isolated from the caecum of an obese mouse.</title>
        <authorList>
            <person name="Rasmussen T.S."/>
            <person name="Streidl T."/>
            <person name="Hitch T.C.A."/>
            <person name="Wortmann E."/>
            <person name="Deptula P."/>
            <person name="Hansen M."/>
            <person name="Nielsen D.S."/>
            <person name="Clavel T."/>
            <person name="Vogensen F.K."/>
        </authorList>
    </citation>
    <scope>NUCLEOTIDE SEQUENCE [LARGE SCALE GENOMIC DNA]</scope>
    <source>
        <strain evidence="1 2">WCA-9-b2</strain>
    </source>
</reference>
<evidence type="ECO:0000313" key="1">
    <source>
        <dbReference type="EMBL" id="MXP78606.1"/>
    </source>
</evidence>
<gene>
    <name evidence="1" type="ORF">GN277_25690</name>
</gene>
<name>A0A7X3MLG9_9FIRM</name>
<comment type="caution">
    <text evidence="1">The sequence shown here is derived from an EMBL/GenBank/DDBJ whole genome shotgun (WGS) entry which is preliminary data.</text>
</comment>
<evidence type="ECO:0000313" key="2">
    <source>
        <dbReference type="Proteomes" id="UP000460412"/>
    </source>
</evidence>
<protein>
    <submittedName>
        <fullName evidence="1">Uncharacterized protein</fullName>
    </submittedName>
</protein>
<accession>A0A7X3MLG9</accession>
<proteinExistence type="predicted"/>